<protein>
    <submittedName>
        <fullName evidence="2">Uncharacterized protein</fullName>
    </submittedName>
</protein>
<feature type="transmembrane region" description="Helical" evidence="1">
    <location>
        <begin position="33"/>
        <end position="51"/>
    </location>
</feature>
<keyword evidence="3" id="KW-1185">Reference proteome</keyword>
<reference evidence="2 3" key="1">
    <citation type="submission" date="2017-01" db="EMBL/GenBank/DDBJ databases">
        <title>A Red Light-Sensitive Sensory Rhodopsin I From Haloarcula taiwanensis, A New Haloarchaeon Isolated From Taiwan.</title>
        <authorList>
            <person name="Yang C.-S."/>
            <person name="Han Y.-A."/>
            <person name="Chen P.-C."/>
            <person name="Ng W.V."/>
            <person name="Chen T.-W."/>
        </authorList>
    </citation>
    <scope>NUCLEOTIDE SEQUENCE [LARGE SCALE GENOMIC DNA]</scope>
    <source>
        <strain evidence="2 3">Taiwanensis</strain>
    </source>
</reference>
<dbReference type="EMBL" id="CP019155">
    <property type="protein sequence ID" value="AUG49112.1"/>
    <property type="molecule type" value="Genomic_DNA"/>
</dbReference>
<gene>
    <name evidence="2" type="ORF">BVU17_16155</name>
</gene>
<keyword evidence="1" id="KW-1133">Transmembrane helix</keyword>
<sequence>MCASWVRQFVGVFVVWLSTTLGGMMFIGRWNPLLYYLLSYAGFLFAVELSKPDGPRPKNHRRLRWVSMSGFVVFVYGVVSWVQAVIATMPA</sequence>
<dbReference type="AlphaFoldDB" id="A0A2H5A2Y0"/>
<dbReference type="Pfam" id="PF26161">
    <property type="entry name" value="DUF8044"/>
    <property type="match status" value="1"/>
</dbReference>
<dbReference type="KEGG" id="hta:BVU17_16155"/>
<feature type="transmembrane region" description="Helical" evidence="1">
    <location>
        <begin position="9"/>
        <end position="27"/>
    </location>
</feature>
<feature type="transmembrane region" description="Helical" evidence="1">
    <location>
        <begin position="63"/>
        <end position="86"/>
    </location>
</feature>
<dbReference type="Proteomes" id="UP000242917">
    <property type="component" value="Chromosome II"/>
</dbReference>
<dbReference type="InterPro" id="IPR058357">
    <property type="entry name" value="DUF8044"/>
</dbReference>
<accession>A0A2H5A2Y0</accession>
<evidence type="ECO:0000313" key="3">
    <source>
        <dbReference type="Proteomes" id="UP000242917"/>
    </source>
</evidence>
<keyword evidence="1" id="KW-0472">Membrane</keyword>
<name>A0A2H5A2Y0_9EURY</name>
<proteinExistence type="predicted"/>
<evidence type="ECO:0000256" key="1">
    <source>
        <dbReference type="SAM" id="Phobius"/>
    </source>
</evidence>
<organism evidence="2 3">
    <name type="scientific">Haloarcula taiwanensis</name>
    <dbReference type="NCBI Taxonomy" id="1932004"/>
    <lineage>
        <taxon>Archaea</taxon>
        <taxon>Methanobacteriati</taxon>
        <taxon>Methanobacteriota</taxon>
        <taxon>Stenosarchaea group</taxon>
        <taxon>Halobacteria</taxon>
        <taxon>Halobacteriales</taxon>
        <taxon>Haloarculaceae</taxon>
        <taxon>Haloarcula</taxon>
    </lineage>
</organism>
<keyword evidence="1" id="KW-0812">Transmembrane</keyword>
<evidence type="ECO:0000313" key="2">
    <source>
        <dbReference type="EMBL" id="AUG49112.1"/>
    </source>
</evidence>